<dbReference type="Gene3D" id="3.30.1600.10">
    <property type="entry name" value="SIR2/SIRT2 'Small Domain"/>
    <property type="match status" value="1"/>
</dbReference>
<dbReference type="Gene3D" id="3.40.50.1220">
    <property type="entry name" value="TPP-binding domain"/>
    <property type="match status" value="1"/>
</dbReference>
<keyword evidence="7" id="KW-1185">Reference proteome</keyword>
<dbReference type="PROSITE" id="PS50305">
    <property type="entry name" value="SIRTUIN"/>
    <property type="match status" value="1"/>
</dbReference>
<comment type="similarity">
    <text evidence="1">Belongs to the sirtuin family.</text>
</comment>
<dbReference type="STRING" id="1890364.A0A2P6NQW8"/>
<evidence type="ECO:0000313" key="7">
    <source>
        <dbReference type="Proteomes" id="UP000241769"/>
    </source>
</evidence>
<organism evidence="6 7">
    <name type="scientific">Planoprotostelium fungivorum</name>
    <dbReference type="NCBI Taxonomy" id="1890364"/>
    <lineage>
        <taxon>Eukaryota</taxon>
        <taxon>Amoebozoa</taxon>
        <taxon>Evosea</taxon>
        <taxon>Variosea</taxon>
        <taxon>Cavosteliida</taxon>
        <taxon>Cavosteliaceae</taxon>
        <taxon>Planoprotostelium</taxon>
    </lineage>
</organism>
<feature type="binding site" evidence="4">
    <location>
        <position position="274"/>
    </location>
    <ligand>
        <name>Zn(2+)</name>
        <dbReference type="ChEBI" id="CHEBI:29105"/>
    </ligand>
</feature>
<dbReference type="InterPro" id="IPR003000">
    <property type="entry name" value="Sirtuin"/>
</dbReference>
<dbReference type="OrthoDB" id="424302at2759"/>
<dbReference type="AlphaFoldDB" id="A0A2P6NQW8"/>
<dbReference type="PANTHER" id="PTHR11085:SF10">
    <property type="entry name" value="NAD-DEPENDENT PROTEIN DEACYLASE SIRTUIN-5, MITOCHONDRIAL-RELATED"/>
    <property type="match status" value="1"/>
</dbReference>
<feature type="binding site" evidence="4">
    <location>
        <position position="199"/>
    </location>
    <ligand>
        <name>Zn(2+)</name>
        <dbReference type="ChEBI" id="CHEBI:29105"/>
    </ligand>
</feature>
<dbReference type="GO" id="GO:0046872">
    <property type="term" value="F:metal ion binding"/>
    <property type="evidence" value="ECO:0007669"/>
    <property type="project" value="UniProtKB-KW"/>
</dbReference>
<accession>A0A2P6NQW8</accession>
<dbReference type="GO" id="GO:0070403">
    <property type="term" value="F:NAD+ binding"/>
    <property type="evidence" value="ECO:0007669"/>
    <property type="project" value="InterPro"/>
</dbReference>
<keyword evidence="2" id="KW-0808">Transferase</keyword>
<dbReference type="EMBL" id="MDYQ01000032">
    <property type="protein sequence ID" value="PRP86334.1"/>
    <property type="molecule type" value="Genomic_DNA"/>
</dbReference>
<dbReference type="Proteomes" id="UP000241769">
    <property type="component" value="Unassembled WGS sequence"/>
</dbReference>
<feature type="domain" description="Deacetylase sirtuin-type" evidence="5">
    <location>
        <begin position="68"/>
        <end position="361"/>
    </location>
</feature>
<dbReference type="Pfam" id="PF02146">
    <property type="entry name" value="SIR2"/>
    <property type="match status" value="1"/>
</dbReference>
<keyword evidence="3" id="KW-0520">NAD</keyword>
<gene>
    <name evidence="6" type="ORF">PROFUN_05475</name>
</gene>
<dbReference type="GO" id="GO:0017136">
    <property type="term" value="F:histone deacetylase activity, NAD-dependent"/>
    <property type="evidence" value="ECO:0007669"/>
    <property type="project" value="TreeGrafter"/>
</dbReference>
<name>A0A2P6NQW8_9EUKA</name>
<keyword evidence="4" id="KW-0479">Metal-binding</keyword>
<dbReference type="PANTHER" id="PTHR11085">
    <property type="entry name" value="NAD-DEPENDENT PROTEIN DEACYLASE SIRTUIN-5, MITOCHONDRIAL-RELATED"/>
    <property type="match status" value="1"/>
</dbReference>
<feature type="active site" description="Proton acceptor" evidence="4">
    <location>
        <position position="191"/>
    </location>
</feature>
<proteinExistence type="inferred from homology"/>
<evidence type="ECO:0000313" key="6">
    <source>
        <dbReference type="EMBL" id="PRP86334.1"/>
    </source>
</evidence>
<sequence>MKLPQEHFHASEGSGASLKVSHTLSMLRGLSLRSFQKSCHCRQFSVAPQNVTTATAFGDTLNLVPVAPSKVSRDKMEALTDFVSKKKHLIAITGAGLSTESGIPDYRSPNGSYSKGHKPTTYTEFVRSDSLRKRYWARNMAAWKEFSSHQPNVGHKVIASMEKEGRIKHLITQNVDRLHLRAGSQHVTELHGNTHEVACLSCGYKVDRPQFQNILKDANPDWNPIVTEEPLREPNPNINSPDKIRYYSDKSRQRADGDVDLGNVDYSKFNVPCCPNCREGIMKPCVVFFGESVPTEKVKYSMDMVSKVYSVYRFIHHAMHHDIPVAIVNIGPTRGDEAAALKIEGQVGPVLSELHDMLNKT</sequence>
<comment type="caution">
    <text evidence="6">The sequence shown here is derived from an EMBL/GenBank/DDBJ whole genome shotgun (WGS) entry which is preliminary data.</text>
</comment>
<reference evidence="6 7" key="1">
    <citation type="journal article" date="2018" name="Genome Biol. Evol.">
        <title>Multiple Roots of Fruiting Body Formation in Amoebozoa.</title>
        <authorList>
            <person name="Hillmann F."/>
            <person name="Forbes G."/>
            <person name="Novohradska S."/>
            <person name="Ferling I."/>
            <person name="Riege K."/>
            <person name="Groth M."/>
            <person name="Westermann M."/>
            <person name="Marz M."/>
            <person name="Spaller T."/>
            <person name="Winckler T."/>
            <person name="Schaap P."/>
            <person name="Glockner G."/>
        </authorList>
    </citation>
    <scope>NUCLEOTIDE SEQUENCE [LARGE SCALE GENOMIC DNA]</scope>
    <source>
        <strain evidence="6 7">Jena</strain>
    </source>
</reference>
<evidence type="ECO:0000256" key="3">
    <source>
        <dbReference type="ARBA" id="ARBA00023027"/>
    </source>
</evidence>
<dbReference type="InterPro" id="IPR026590">
    <property type="entry name" value="Ssirtuin_cat_dom"/>
</dbReference>
<keyword evidence="4" id="KW-0862">Zinc</keyword>
<dbReference type="InterPro" id="IPR029035">
    <property type="entry name" value="DHS-like_NAD/FAD-binding_dom"/>
</dbReference>
<dbReference type="InterPro" id="IPR050134">
    <property type="entry name" value="NAD-dep_sirtuin_deacylases"/>
</dbReference>
<feature type="binding site" evidence="4">
    <location>
        <position position="277"/>
    </location>
    <ligand>
        <name>Zn(2+)</name>
        <dbReference type="ChEBI" id="CHEBI:29105"/>
    </ligand>
</feature>
<protein>
    <recommendedName>
        <fullName evidence="5">Deacetylase sirtuin-type domain-containing protein</fullName>
    </recommendedName>
</protein>
<evidence type="ECO:0000259" key="5">
    <source>
        <dbReference type="PROSITE" id="PS50305"/>
    </source>
</evidence>
<dbReference type="InterPro" id="IPR026591">
    <property type="entry name" value="Sirtuin_cat_small_dom_sf"/>
</dbReference>
<evidence type="ECO:0000256" key="2">
    <source>
        <dbReference type="ARBA" id="ARBA00022679"/>
    </source>
</evidence>
<dbReference type="InParanoid" id="A0A2P6NQW8"/>
<evidence type="ECO:0000256" key="1">
    <source>
        <dbReference type="ARBA" id="ARBA00006988"/>
    </source>
</evidence>
<evidence type="ECO:0000256" key="4">
    <source>
        <dbReference type="PROSITE-ProRule" id="PRU00236"/>
    </source>
</evidence>
<feature type="binding site" evidence="4">
    <location>
        <position position="202"/>
    </location>
    <ligand>
        <name>Zn(2+)</name>
        <dbReference type="ChEBI" id="CHEBI:29105"/>
    </ligand>
</feature>
<dbReference type="SUPFAM" id="SSF52467">
    <property type="entry name" value="DHS-like NAD/FAD-binding domain"/>
    <property type="match status" value="1"/>
</dbReference>